<evidence type="ECO:0000256" key="1">
    <source>
        <dbReference type="SAM" id="MobiDB-lite"/>
    </source>
</evidence>
<evidence type="ECO:0000313" key="2">
    <source>
        <dbReference type="EMBL" id="MBM9468516.1"/>
    </source>
</evidence>
<dbReference type="AlphaFoldDB" id="A0A938YFD0"/>
<keyword evidence="3" id="KW-1185">Reference proteome</keyword>
<sequence>MTGARDRDVLVVFDIDGTVVASAGDHHQVIVGSLGRAGAAHRAVRQRTGADLDVVVLGDGVWDTSARRRPRASRSWPCRPGRTSSAQAPSGAFAT</sequence>
<protein>
    <submittedName>
        <fullName evidence="2">Uncharacterized protein</fullName>
    </submittedName>
</protein>
<organism evidence="2 3">
    <name type="scientific">Nakamurella leprariae</name>
    <dbReference type="NCBI Taxonomy" id="2803911"/>
    <lineage>
        <taxon>Bacteria</taxon>
        <taxon>Bacillati</taxon>
        <taxon>Actinomycetota</taxon>
        <taxon>Actinomycetes</taxon>
        <taxon>Nakamurellales</taxon>
        <taxon>Nakamurellaceae</taxon>
        <taxon>Nakamurella</taxon>
    </lineage>
</organism>
<gene>
    <name evidence="2" type="ORF">JL106_14625</name>
</gene>
<name>A0A938YFD0_9ACTN</name>
<evidence type="ECO:0000313" key="3">
    <source>
        <dbReference type="Proteomes" id="UP000663792"/>
    </source>
</evidence>
<dbReference type="EMBL" id="JAERWK010000019">
    <property type="protein sequence ID" value="MBM9468516.1"/>
    <property type="molecule type" value="Genomic_DNA"/>
</dbReference>
<accession>A0A938YFD0</accession>
<dbReference type="Proteomes" id="UP000663792">
    <property type="component" value="Unassembled WGS sequence"/>
</dbReference>
<comment type="caution">
    <text evidence="2">The sequence shown here is derived from an EMBL/GenBank/DDBJ whole genome shotgun (WGS) entry which is preliminary data.</text>
</comment>
<proteinExistence type="predicted"/>
<dbReference type="RefSeq" id="WP_205261472.1">
    <property type="nucleotide sequence ID" value="NZ_JAERWK010000019.1"/>
</dbReference>
<feature type="region of interest" description="Disordered" evidence="1">
    <location>
        <begin position="66"/>
        <end position="95"/>
    </location>
</feature>
<reference evidence="2" key="1">
    <citation type="submission" date="2021-01" db="EMBL/GenBank/DDBJ databases">
        <title>YIM 132084 draft genome.</title>
        <authorList>
            <person name="An D."/>
        </authorList>
    </citation>
    <scope>NUCLEOTIDE SEQUENCE</scope>
    <source>
        <strain evidence="2">YIM 132084</strain>
    </source>
</reference>
<dbReference type="PROSITE" id="PS01228">
    <property type="entry name" value="COF_1"/>
    <property type="match status" value="1"/>
</dbReference>